<dbReference type="Pfam" id="PF00188">
    <property type="entry name" value="CAP"/>
    <property type="match status" value="1"/>
</dbReference>
<dbReference type="CDD" id="cd05379">
    <property type="entry name" value="CAP_bacterial"/>
    <property type="match status" value="1"/>
</dbReference>
<dbReference type="Pfam" id="PF07833">
    <property type="entry name" value="Cu_amine_oxidN1"/>
    <property type="match status" value="1"/>
</dbReference>
<organism evidence="3 4">
    <name type="scientific">Candidatus Aquicultor secundus</name>
    <dbReference type="NCBI Taxonomy" id="1973895"/>
    <lineage>
        <taxon>Bacteria</taxon>
        <taxon>Bacillati</taxon>
        <taxon>Actinomycetota</taxon>
        <taxon>Candidatus Aquicultoria</taxon>
        <taxon>Candidatus Aquicultorales</taxon>
        <taxon>Candidatus Aquicultoraceae</taxon>
        <taxon>Candidatus Aquicultor</taxon>
    </lineage>
</organism>
<dbReference type="SUPFAM" id="SSF55383">
    <property type="entry name" value="Copper amine oxidase, domain N"/>
    <property type="match status" value="1"/>
</dbReference>
<evidence type="ECO:0008006" key="5">
    <source>
        <dbReference type="Google" id="ProtNLM"/>
    </source>
</evidence>
<dbReference type="AlphaFoldDB" id="A0A2M7T5I0"/>
<dbReference type="PANTHER" id="PTHR31157">
    <property type="entry name" value="SCP DOMAIN-CONTAINING PROTEIN"/>
    <property type="match status" value="1"/>
</dbReference>
<evidence type="ECO:0000313" key="3">
    <source>
        <dbReference type="EMBL" id="PIZ35344.1"/>
    </source>
</evidence>
<feature type="domain" description="SCP" evidence="1">
    <location>
        <begin position="38"/>
        <end position="155"/>
    </location>
</feature>
<gene>
    <name evidence="3" type="ORF">COY37_10545</name>
</gene>
<proteinExistence type="predicted"/>
<dbReference type="InterPro" id="IPR036582">
    <property type="entry name" value="Mao_N_sf"/>
</dbReference>
<name>A0A2M7T5I0_9ACTN</name>
<dbReference type="SUPFAM" id="SSF55797">
    <property type="entry name" value="PR-1-like"/>
    <property type="match status" value="1"/>
</dbReference>
<feature type="domain" description="Copper amine oxidase-like N-terminal" evidence="2">
    <location>
        <begin position="176"/>
        <end position="283"/>
    </location>
</feature>
<dbReference type="InterPro" id="IPR012854">
    <property type="entry name" value="Cu_amine_oxidase-like_N"/>
</dbReference>
<dbReference type="RefSeq" id="WP_286678883.1">
    <property type="nucleotide sequence ID" value="NZ_MNXI01000110.1"/>
</dbReference>
<evidence type="ECO:0000259" key="1">
    <source>
        <dbReference type="Pfam" id="PF00188"/>
    </source>
</evidence>
<dbReference type="Gene3D" id="3.40.33.10">
    <property type="entry name" value="CAP"/>
    <property type="match status" value="1"/>
</dbReference>
<dbReference type="Proteomes" id="UP000230956">
    <property type="component" value="Unassembled WGS sequence"/>
</dbReference>
<comment type="caution">
    <text evidence="3">The sequence shown here is derived from an EMBL/GenBank/DDBJ whole genome shotgun (WGS) entry which is preliminary data.</text>
</comment>
<evidence type="ECO:0000259" key="2">
    <source>
        <dbReference type="Pfam" id="PF07833"/>
    </source>
</evidence>
<reference evidence="4" key="1">
    <citation type="submission" date="2017-09" db="EMBL/GenBank/DDBJ databases">
        <title>Depth-based differentiation of microbial function through sediment-hosted aquifers and enrichment of novel symbionts in the deep terrestrial subsurface.</title>
        <authorList>
            <person name="Probst A.J."/>
            <person name="Ladd B."/>
            <person name="Jarett J.K."/>
            <person name="Geller-Mcgrath D.E."/>
            <person name="Sieber C.M.K."/>
            <person name="Emerson J.B."/>
            <person name="Anantharaman K."/>
            <person name="Thomas B.C."/>
            <person name="Malmstrom R."/>
            <person name="Stieglmeier M."/>
            <person name="Klingl A."/>
            <person name="Woyke T."/>
            <person name="Ryan C.M."/>
            <person name="Banfield J.F."/>
        </authorList>
    </citation>
    <scope>NUCLEOTIDE SEQUENCE [LARGE SCALE GENOMIC DNA]</scope>
</reference>
<dbReference type="Gene3D" id="3.30.457.10">
    <property type="entry name" value="Copper amine oxidase-like, N-terminal domain"/>
    <property type="match status" value="1"/>
</dbReference>
<dbReference type="EMBL" id="PFNG01000245">
    <property type="protein sequence ID" value="PIZ35344.1"/>
    <property type="molecule type" value="Genomic_DNA"/>
</dbReference>
<accession>A0A2M7T5I0</accession>
<dbReference type="InterPro" id="IPR035940">
    <property type="entry name" value="CAP_sf"/>
</dbReference>
<evidence type="ECO:0000313" key="4">
    <source>
        <dbReference type="Proteomes" id="UP000230956"/>
    </source>
</evidence>
<dbReference type="InterPro" id="IPR014044">
    <property type="entry name" value="CAP_dom"/>
</dbReference>
<protein>
    <recommendedName>
        <fullName evidence="5">SCP domain-containing protein</fullName>
    </recommendedName>
</protein>
<dbReference type="PANTHER" id="PTHR31157:SF1">
    <property type="entry name" value="SCP DOMAIN-CONTAINING PROTEIN"/>
    <property type="match status" value="1"/>
</dbReference>
<sequence length="300" mass="32583">MGFRTRSIVLIALALITLFILILPAYAITLNADEQYMLNLLNKERRSSGLNALEIDPKLELMARRYGQEMIDHSFFSHSSPISGELLDRVNAAGVPDGWLLAGENLAGAPTVEAAFEGLMNSPSHKDNMLEPKYTHVGIGAIDGGAYGKMFVQEFVAYPKSMFNISNNPSNDLLIYINGQLLYSNPPAFISKGHTLVPVRQLFEALGANVMWQSEDKKINIIYPGGNTALTIGSDTALVNGTEVKLDAKPCLKNGSTFIPLRFVVENLGAYVKWSNALRTIDITVSTDVSVTVGASSTAN</sequence>